<dbReference type="Gene3D" id="3.40.50.720">
    <property type="entry name" value="NAD(P)-binding Rossmann-like Domain"/>
    <property type="match status" value="1"/>
</dbReference>
<accession>A0A1V2THF5</accession>
<dbReference type="OrthoDB" id="3338687at2"/>
<feature type="domain" description="NAD-dependent epimerase/dehydratase" evidence="1">
    <location>
        <begin position="3"/>
        <end position="166"/>
    </location>
</feature>
<dbReference type="InterPro" id="IPR001509">
    <property type="entry name" value="Epimerase_deHydtase"/>
</dbReference>
<dbReference type="SUPFAM" id="SSF51735">
    <property type="entry name" value="NAD(P)-binding Rossmann-fold domains"/>
    <property type="match status" value="1"/>
</dbReference>
<evidence type="ECO:0000313" key="3">
    <source>
        <dbReference type="Proteomes" id="UP000188836"/>
    </source>
</evidence>
<gene>
    <name evidence="2" type="ORF">B0T46_10040</name>
</gene>
<dbReference type="EMBL" id="MUMY01000007">
    <property type="protein sequence ID" value="ONM48959.1"/>
    <property type="molecule type" value="Genomic_DNA"/>
</dbReference>
<keyword evidence="3" id="KW-1185">Reference proteome</keyword>
<dbReference type="Proteomes" id="UP000188836">
    <property type="component" value="Unassembled WGS sequence"/>
</dbReference>
<dbReference type="STRING" id="1538463.B0T36_21915"/>
<comment type="caution">
    <text evidence="2">The sequence shown here is derived from an EMBL/GenBank/DDBJ whole genome shotgun (WGS) entry which is preliminary data.</text>
</comment>
<evidence type="ECO:0000259" key="1">
    <source>
        <dbReference type="Pfam" id="PF01370"/>
    </source>
</evidence>
<sequence>MRVVVVGATGNVGTAVVDALTQQSEVTSILGLARRRPMTTGDRVEWATADIRSDDLVPWFRGADVVVHLAWLFQPSRKTWVTWRANVGGTERVLRAAAEAEVPALVYASSVGAYSPCRDDRPVAEDWPTDGWPQAAYMREKAYAERLLDAFERRYPRCRVVRMRPAFTFQYGSASQQRRLFAGPLVPNPLVRPGALPLLPFPRGLRFQAVHSADIGRAYALAALGDVRGAFNLAADPVIDAARIAELLHTRIVAVPPRLVRGALAAGWRLRLLPPQPELFDALMHLPIMDTTRARAELGWTPHVNAADTMREFLSGFRAGAGGDTPPLAADAGGRWRIREFTTGVGSRDPVDQYS</sequence>
<dbReference type="RefSeq" id="WP_077116439.1">
    <property type="nucleotide sequence ID" value="NZ_LOKT01000017.1"/>
</dbReference>
<proteinExistence type="predicted"/>
<dbReference type="AlphaFoldDB" id="A0A1V2THF5"/>
<dbReference type="PANTHER" id="PTHR43245">
    <property type="entry name" value="BIFUNCTIONAL POLYMYXIN RESISTANCE PROTEIN ARNA"/>
    <property type="match status" value="1"/>
</dbReference>
<dbReference type="InterPro" id="IPR050177">
    <property type="entry name" value="Lipid_A_modif_metabolic_enz"/>
</dbReference>
<name>A0A1V2THF5_9NOCA</name>
<organism evidence="2 3">
    <name type="scientific">Nocardia donostiensis</name>
    <dbReference type="NCBI Taxonomy" id="1538463"/>
    <lineage>
        <taxon>Bacteria</taxon>
        <taxon>Bacillati</taxon>
        <taxon>Actinomycetota</taxon>
        <taxon>Actinomycetes</taxon>
        <taxon>Mycobacteriales</taxon>
        <taxon>Nocardiaceae</taxon>
        <taxon>Nocardia</taxon>
    </lineage>
</organism>
<dbReference type="PANTHER" id="PTHR43245:SF52">
    <property type="entry name" value="NAD-DEPENDENT EPIMERASE_DEHYDRATASE"/>
    <property type="match status" value="1"/>
</dbReference>
<reference evidence="2 3" key="1">
    <citation type="journal article" date="2016" name="Antonie Van Leeuwenhoek">
        <title>Nocardia donostiensis sp. nov., isolated from human respiratory specimens.</title>
        <authorList>
            <person name="Ercibengoa M."/>
            <person name="Bell M."/>
            <person name="Marimon J.M."/>
            <person name="Humrighouse B."/>
            <person name="Klenk H.P."/>
            <person name="Potter G."/>
            <person name="Perez-Trallero E."/>
        </authorList>
    </citation>
    <scope>NUCLEOTIDE SEQUENCE [LARGE SCALE GENOMIC DNA]</scope>
    <source>
        <strain evidence="2 3">X1655</strain>
    </source>
</reference>
<dbReference type="InterPro" id="IPR036291">
    <property type="entry name" value="NAD(P)-bd_dom_sf"/>
</dbReference>
<protein>
    <submittedName>
        <fullName evidence="2">NAD-dependent epimerase</fullName>
    </submittedName>
</protein>
<evidence type="ECO:0000313" key="2">
    <source>
        <dbReference type="EMBL" id="ONM48959.1"/>
    </source>
</evidence>
<dbReference type="Pfam" id="PF01370">
    <property type="entry name" value="Epimerase"/>
    <property type="match status" value="1"/>
</dbReference>